<dbReference type="Proteomes" id="UP000000768">
    <property type="component" value="Chromosome 6"/>
</dbReference>
<protein>
    <submittedName>
        <fullName evidence="1">Uncharacterized protein</fullName>
    </submittedName>
</protein>
<evidence type="ECO:0000313" key="2">
    <source>
        <dbReference type="Proteomes" id="UP000000768"/>
    </source>
</evidence>
<accession>A0A1Z5RG35</accession>
<dbReference type="InParanoid" id="A0A1Z5RG35"/>
<sequence>MFRNGFHKRSRLCLRAAAASEHVVSDRAAIDLQLMQTWKTTDHTFLAECSFLSCTCTLFLSETPTSSTYPAAVNQRISLGTIDSHTYSSYQLKEKRSLHNQYSRSVA</sequence>
<proteinExistence type="predicted"/>
<keyword evidence="2" id="KW-1185">Reference proteome</keyword>
<evidence type="ECO:0000313" key="1">
    <source>
        <dbReference type="EMBL" id="OQU82316.1"/>
    </source>
</evidence>
<organism evidence="1 2">
    <name type="scientific">Sorghum bicolor</name>
    <name type="common">Sorghum</name>
    <name type="synonym">Sorghum vulgare</name>
    <dbReference type="NCBI Taxonomy" id="4558"/>
    <lineage>
        <taxon>Eukaryota</taxon>
        <taxon>Viridiplantae</taxon>
        <taxon>Streptophyta</taxon>
        <taxon>Embryophyta</taxon>
        <taxon>Tracheophyta</taxon>
        <taxon>Spermatophyta</taxon>
        <taxon>Magnoliopsida</taxon>
        <taxon>Liliopsida</taxon>
        <taxon>Poales</taxon>
        <taxon>Poaceae</taxon>
        <taxon>PACMAD clade</taxon>
        <taxon>Panicoideae</taxon>
        <taxon>Andropogonodae</taxon>
        <taxon>Andropogoneae</taxon>
        <taxon>Sorghinae</taxon>
        <taxon>Sorghum</taxon>
    </lineage>
</organism>
<reference evidence="2" key="2">
    <citation type="journal article" date="2018" name="Plant J.">
        <title>The Sorghum bicolor reference genome: improved assembly, gene annotations, a transcriptome atlas, and signatures of genome organization.</title>
        <authorList>
            <person name="McCormick R.F."/>
            <person name="Truong S.K."/>
            <person name="Sreedasyam A."/>
            <person name="Jenkins J."/>
            <person name="Shu S."/>
            <person name="Sims D."/>
            <person name="Kennedy M."/>
            <person name="Amirebrahimi M."/>
            <person name="Weers B.D."/>
            <person name="McKinley B."/>
            <person name="Mattison A."/>
            <person name="Morishige D.T."/>
            <person name="Grimwood J."/>
            <person name="Schmutz J."/>
            <person name="Mullet J.E."/>
        </authorList>
    </citation>
    <scope>NUCLEOTIDE SEQUENCE [LARGE SCALE GENOMIC DNA]</scope>
    <source>
        <strain evidence="2">cv. BTx623</strain>
    </source>
</reference>
<gene>
    <name evidence="1" type="ORF">SORBI_3006G213350</name>
</gene>
<dbReference type="AlphaFoldDB" id="A0A1Z5RG35"/>
<name>A0A1Z5RG35_SORBI</name>
<dbReference type="EMBL" id="CM000765">
    <property type="protein sequence ID" value="OQU82316.1"/>
    <property type="molecule type" value="Genomic_DNA"/>
</dbReference>
<reference evidence="1 2" key="1">
    <citation type="journal article" date="2009" name="Nature">
        <title>The Sorghum bicolor genome and the diversification of grasses.</title>
        <authorList>
            <person name="Paterson A.H."/>
            <person name="Bowers J.E."/>
            <person name="Bruggmann R."/>
            <person name="Dubchak I."/>
            <person name="Grimwood J."/>
            <person name="Gundlach H."/>
            <person name="Haberer G."/>
            <person name="Hellsten U."/>
            <person name="Mitros T."/>
            <person name="Poliakov A."/>
            <person name="Schmutz J."/>
            <person name="Spannagl M."/>
            <person name="Tang H."/>
            <person name="Wang X."/>
            <person name="Wicker T."/>
            <person name="Bharti A.K."/>
            <person name="Chapman J."/>
            <person name="Feltus F.A."/>
            <person name="Gowik U."/>
            <person name="Grigoriev I.V."/>
            <person name="Lyons E."/>
            <person name="Maher C.A."/>
            <person name="Martis M."/>
            <person name="Narechania A."/>
            <person name="Otillar R.P."/>
            <person name="Penning B.W."/>
            <person name="Salamov A.A."/>
            <person name="Wang Y."/>
            <person name="Zhang L."/>
            <person name="Carpita N.C."/>
            <person name="Freeling M."/>
            <person name="Gingle A.R."/>
            <person name="Hash C.T."/>
            <person name="Keller B."/>
            <person name="Klein P."/>
            <person name="Kresovich S."/>
            <person name="McCann M.C."/>
            <person name="Ming R."/>
            <person name="Peterson D.G."/>
            <person name="Mehboob-ur-Rahman"/>
            <person name="Ware D."/>
            <person name="Westhoff P."/>
            <person name="Mayer K.F."/>
            <person name="Messing J."/>
            <person name="Rokhsar D.S."/>
        </authorList>
    </citation>
    <scope>NUCLEOTIDE SEQUENCE [LARGE SCALE GENOMIC DNA]</scope>
    <source>
        <strain evidence="2">cv. BTx623</strain>
    </source>
</reference>
<dbReference type="Gramene" id="OQU82316">
    <property type="protein sequence ID" value="OQU82316"/>
    <property type="gene ID" value="SORBI_3006G213350"/>
</dbReference>